<dbReference type="PANTHER" id="PTHR33050">
    <property type="entry name" value="REVERSE TRANSCRIPTASE DOMAIN-CONTAINING PROTEIN"/>
    <property type="match status" value="1"/>
</dbReference>
<dbReference type="InterPro" id="IPR043502">
    <property type="entry name" value="DNA/RNA_pol_sf"/>
</dbReference>
<dbReference type="Proteomes" id="UP001159428">
    <property type="component" value="Unassembled WGS sequence"/>
</dbReference>
<dbReference type="PANTHER" id="PTHR33050:SF7">
    <property type="entry name" value="RIBONUCLEASE H"/>
    <property type="match status" value="1"/>
</dbReference>
<evidence type="ECO:0000313" key="2">
    <source>
        <dbReference type="Proteomes" id="UP001159428"/>
    </source>
</evidence>
<evidence type="ECO:0008006" key="3">
    <source>
        <dbReference type="Google" id="ProtNLM"/>
    </source>
</evidence>
<reference evidence="1 2" key="1">
    <citation type="submission" date="2022-05" db="EMBL/GenBank/DDBJ databases">
        <authorList>
            <consortium name="Genoscope - CEA"/>
            <person name="William W."/>
        </authorList>
    </citation>
    <scope>NUCLEOTIDE SEQUENCE [LARGE SCALE GENOMIC DNA]</scope>
</reference>
<gene>
    <name evidence="1" type="ORF">PMEA_00007717</name>
</gene>
<name>A0AAU9WKM3_9CNID</name>
<proteinExistence type="predicted"/>
<accession>A0AAU9WKM3</accession>
<dbReference type="SUPFAM" id="SSF56672">
    <property type="entry name" value="DNA/RNA polymerases"/>
    <property type="match status" value="1"/>
</dbReference>
<dbReference type="InterPro" id="IPR052055">
    <property type="entry name" value="Hepadnavirus_pol/RT"/>
</dbReference>
<evidence type="ECO:0000313" key="1">
    <source>
        <dbReference type="EMBL" id="CAH3117383.1"/>
    </source>
</evidence>
<dbReference type="InterPro" id="IPR043128">
    <property type="entry name" value="Rev_trsase/Diguanyl_cyclase"/>
</dbReference>
<dbReference type="AlphaFoldDB" id="A0AAU9WKM3"/>
<organism evidence="1 2">
    <name type="scientific">Pocillopora meandrina</name>
    <dbReference type="NCBI Taxonomy" id="46732"/>
    <lineage>
        <taxon>Eukaryota</taxon>
        <taxon>Metazoa</taxon>
        <taxon>Cnidaria</taxon>
        <taxon>Anthozoa</taxon>
        <taxon>Hexacorallia</taxon>
        <taxon>Scleractinia</taxon>
        <taxon>Astrocoeniina</taxon>
        <taxon>Pocilloporidae</taxon>
        <taxon>Pocillopora</taxon>
    </lineage>
</organism>
<protein>
    <recommendedName>
        <fullName evidence="3">Reverse transcriptase domain-containing protein</fullName>
    </recommendedName>
</protein>
<comment type="caution">
    <text evidence="1">The sequence shown here is derived from an EMBL/GenBank/DDBJ whole genome shotgun (WGS) entry which is preliminary data.</text>
</comment>
<dbReference type="Gene3D" id="3.30.70.270">
    <property type="match status" value="1"/>
</dbReference>
<dbReference type="EMBL" id="CALNXJ010000016">
    <property type="protein sequence ID" value="CAH3117383.1"/>
    <property type="molecule type" value="Genomic_DNA"/>
</dbReference>
<sequence>MFSFDLKMKFYVFTILHMELSSAPYEFPKILKPLEKQWRHQGISVAVYLDDGWGTEKDSQVCSIVADAVRTDLSKAGFVTNEDKSVWIPCQRLDQLSITWDSARGTIEIVDRRVAKITSTIDNIIDSDFVLSARRLASFTGWIISTAPVSGNISRIMTRH</sequence>
<keyword evidence="2" id="KW-1185">Reference proteome</keyword>